<dbReference type="GeneID" id="28971027"/>
<dbReference type="AlphaFoldDB" id="A0AAJ8MLH2"/>
<feature type="compositionally biased region" description="Polar residues" evidence="1">
    <location>
        <begin position="8"/>
        <end position="33"/>
    </location>
</feature>
<accession>A0AAJ8MLH2</accession>
<feature type="region of interest" description="Disordered" evidence="1">
    <location>
        <begin position="233"/>
        <end position="274"/>
    </location>
</feature>
<name>A0AAJ8MLH2_9TREE</name>
<dbReference type="InterPro" id="IPR036047">
    <property type="entry name" value="F-box-like_dom_sf"/>
</dbReference>
<reference evidence="3" key="1">
    <citation type="submission" date="2013-07" db="EMBL/GenBank/DDBJ databases">
        <authorList>
            <consortium name="The Broad Institute Genome Sequencing Platform"/>
            <person name="Cuomo C."/>
            <person name="Litvintseva A."/>
            <person name="Chen Y."/>
            <person name="Heitman J."/>
            <person name="Sun S."/>
            <person name="Springer D."/>
            <person name="Dromer F."/>
            <person name="Young S.K."/>
            <person name="Zeng Q."/>
            <person name="Gargeya S."/>
            <person name="Fitzgerald M."/>
            <person name="Abouelleil A."/>
            <person name="Alvarado L."/>
            <person name="Berlin A.M."/>
            <person name="Chapman S.B."/>
            <person name="Dewar J."/>
            <person name="Goldberg J."/>
            <person name="Griggs A."/>
            <person name="Gujja S."/>
            <person name="Hansen M."/>
            <person name="Howarth C."/>
            <person name="Imamovic A."/>
            <person name="Larimer J."/>
            <person name="McCowan C."/>
            <person name="Murphy C."/>
            <person name="Pearson M."/>
            <person name="Priest M."/>
            <person name="Roberts A."/>
            <person name="Saif S."/>
            <person name="Shea T."/>
            <person name="Sykes S."/>
            <person name="Wortman J."/>
            <person name="Nusbaum C."/>
            <person name="Birren B."/>
        </authorList>
    </citation>
    <scope>NUCLEOTIDE SEQUENCE</scope>
    <source>
        <strain evidence="3">CBS 10117</strain>
    </source>
</reference>
<feature type="compositionally biased region" description="Basic and acidic residues" evidence="1">
    <location>
        <begin position="185"/>
        <end position="198"/>
    </location>
</feature>
<feature type="compositionally biased region" description="Polar residues" evidence="1">
    <location>
        <begin position="727"/>
        <end position="737"/>
    </location>
</feature>
<feature type="region of interest" description="Disordered" evidence="1">
    <location>
        <begin position="705"/>
        <end position="737"/>
    </location>
</feature>
<feature type="region of interest" description="Disordered" evidence="1">
    <location>
        <begin position="118"/>
        <end position="209"/>
    </location>
</feature>
<feature type="compositionally biased region" description="Polar residues" evidence="1">
    <location>
        <begin position="118"/>
        <end position="130"/>
    </location>
</feature>
<dbReference type="Proteomes" id="UP000078595">
    <property type="component" value="Chromosome 11"/>
</dbReference>
<evidence type="ECO:0000313" key="4">
    <source>
        <dbReference type="Proteomes" id="UP000078595"/>
    </source>
</evidence>
<dbReference type="GO" id="GO:0031146">
    <property type="term" value="P:SCF-dependent proteasomal ubiquitin-dependent protein catabolic process"/>
    <property type="evidence" value="ECO:0007669"/>
    <property type="project" value="InterPro"/>
</dbReference>
<feature type="region of interest" description="Disordered" evidence="1">
    <location>
        <begin position="1"/>
        <end position="35"/>
    </location>
</feature>
<dbReference type="Pfam" id="PF12937">
    <property type="entry name" value="F-box-like"/>
    <property type="match status" value="1"/>
</dbReference>
<dbReference type="InterPro" id="IPR036322">
    <property type="entry name" value="WD40_repeat_dom_sf"/>
</dbReference>
<feature type="compositionally biased region" description="Low complexity" evidence="1">
    <location>
        <begin position="244"/>
        <end position="253"/>
    </location>
</feature>
<feature type="domain" description="F-box" evidence="2">
    <location>
        <begin position="57"/>
        <end position="96"/>
    </location>
</feature>
<proteinExistence type="predicted"/>
<dbReference type="Gene3D" id="1.20.1280.50">
    <property type="match status" value="1"/>
</dbReference>
<keyword evidence="4" id="KW-1185">Reference proteome</keyword>
<protein>
    <recommendedName>
        <fullName evidence="2">F-box domain-containing protein</fullName>
    </recommendedName>
</protein>
<dbReference type="RefSeq" id="XP_065825876.1">
    <property type="nucleotide sequence ID" value="XM_065969804.1"/>
</dbReference>
<dbReference type="InterPro" id="IPR039588">
    <property type="entry name" value="FBXO4"/>
</dbReference>
<dbReference type="SUPFAM" id="SSF50978">
    <property type="entry name" value="WD40 repeat-like"/>
    <property type="match status" value="1"/>
</dbReference>
<dbReference type="KEGG" id="kdj:28971027"/>
<evidence type="ECO:0000256" key="1">
    <source>
        <dbReference type="SAM" id="MobiDB-lite"/>
    </source>
</evidence>
<dbReference type="GO" id="GO:0019005">
    <property type="term" value="C:SCF ubiquitin ligase complex"/>
    <property type="evidence" value="ECO:0007669"/>
    <property type="project" value="TreeGrafter"/>
</dbReference>
<evidence type="ECO:0000313" key="3">
    <source>
        <dbReference type="EMBL" id="WWC65723.1"/>
    </source>
</evidence>
<dbReference type="SUPFAM" id="SSF81383">
    <property type="entry name" value="F-box domain"/>
    <property type="match status" value="1"/>
</dbReference>
<evidence type="ECO:0000259" key="2">
    <source>
        <dbReference type="Pfam" id="PF12937"/>
    </source>
</evidence>
<dbReference type="InterPro" id="IPR001810">
    <property type="entry name" value="F-box_dom"/>
</dbReference>
<dbReference type="GO" id="GO:0000209">
    <property type="term" value="P:protein polyubiquitination"/>
    <property type="evidence" value="ECO:0007669"/>
    <property type="project" value="TreeGrafter"/>
</dbReference>
<dbReference type="PANTHER" id="PTHR16008">
    <property type="entry name" value="F-BOX ONLY PROTEIN 4"/>
    <property type="match status" value="1"/>
</dbReference>
<sequence>MLKRPRSVSPSSECGGNFDNAGSLSSKRPNTWRSNEHGAQVTQNAKRSVADLFPFQEIFLRILSFLSPNELASIQSVDKYWAKMSLDPQLWKRLYLARYPHPHHSRLIYTDPQSLESSVNDANALSSPRTPKSLRPIARLPSRAFPPPSPRRSPALAEGQLTPRSTPSSRKEGTGYATPFSQRSTEPDVGKQKGREVDEVNSEVGHGIRNDGVDWKLMLRLGTNWSNGNVLSQSSIPLPPSPSPSISSDTQSSAIPPLTLSPSSASESHQTHHRDAGISEQYIALSPSYIFIASPFSPLVQVHSSSSTSNTPIGIIPPPPGWSNPKRPDNITCVVSDQSVLPPDDTGDSDSDRLPTRIAVFYQSGGFVTLIISPNARGVGITWKREFVNNPGIRPPSLRSRTYGVNPGDPVVLASLHYPVLVSCTKEFNLSMYSLTSPSQVQSESGQIRRPRHLQTLKSQVSFHPAILTLFPTHSPSSSPSPFSAGSSAQDEKNETDQFKVSLTYCTPLYPASWTIAVQEFSVDLFSNNDVVRRGESFHVGRNDEDDEIIWPRKIKPLVGVKRKAVGIGSDGRWCILVGDRDDKIQVFSLPHSHDDQQQAAKIRPRSHVRNQNEQKSAIDVADQPIIHSQTLSSKYHSDITSLALHSGRCVSSNKEGKLLIWELDDEEEVDPATTSTSIAASGKMGKMIGYVEVKQGGRRSIWRGATGPQVLEREESLDIEGAEGPSPSSRTMWPHPQSISSAARSLFLPRPAIDMSSVTEQRDRERKPPIRYLTFDEEKIVGVVSANTGVGEGNGRGHGIQEEVMKIWNFS</sequence>
<feature type="region of interest" description="Disordered" evidence="1">
    <location>
        <begin position="594"/>
        <end position="616"/>
    </location>
</feature>
<reference evidence="3" key="2">
    <citation type="submission" date="2024-02" db="EMBL/GenBank/DDBJ databases">
        <title>Comparative genomics of Cryptococcus and Kwoniella reveals pathogenesis evolution and contrasting modes of karyotype evolution via chromosome fusion or intercentromeric recombination.</title>
        <authorList>
            <person name="Coelho M.A."/>
            <person name="David-Palma M."/>
            <person name="Shea T."/>
            <person name="Bowers K."/>
            <person name="McGinley-Smith S."/>
            <person name="Mohammad A.W."/>
            <person name="Gnirke A."/>
            <person name="Yurkov A.M."/>
            <person name="Nowrousian M."/>
            <person name="Sun S."/>
            <person name="Cuomo C.A."/>
            <person name="Heitman J."/>
        </authorList>
    </citation>
    <scope>NUCLEOTIDE SEQUENCE</scope>
    <source>
        <strain evidence="3">CBS 10117</strain>
    </source>
</reference>
<organism evidence="3 4">
    <name type="scientific">Kwoniella dejecticola CBS 10117</name>
    <dbReference type="NCBI Taxonomy" id="1296121"/>
    <lineage>
        <taxon>Eukaryota</taxon>
        <taxon>Fungi</taxon>
        <taxon>Dikarya</taxon>
        <taxon>Basidiomycota</taxon>
        <taxon>Agaricomycotina</taxon>
        <taxon>Tremellomycetes</taxon>
        <taxon>Tremellales</taxon>
        <taxon>Cryptococcaceae</taxon>
        <taxon>Kwoniella</taxon>
    </lineage>
</organism>
<dbReference type="EMBL" id="CP144540">
    <property type="protein sequence ID" value="WWC65723.1"/>
    <property type="molecule type" value="Genomic_DNA"/>
</dbReference>
<dbReference type="PANTHER" id="PTHR16008:SF4">
    <property type="entry name" value="F-BOX ONLY PROTEIN 4"/>
    <property type="match status" value="1"/>
</dbReference>
<gene>
    <name evidence="3" type="ORF">I303_108345</name>
</gene>